<dbReference type="RefSeq" id="WP_226174654.1">
    <property type="nucleotide sequence ID" value="NZ_JAJADR010000002.1"/>
</dbReference>
<evidence type="ECO:0000313" key="2">
    <source>
        <dbReference type="Proteomes" id="UP001165296"/>
    </source>
</evidence>
<sequence>MPRTITLCYRKIIDASSGKAWDKLVFEDTYTEFRLQAQTFNPQQQYRSFGQLLQYAPGAEQLHFLVSAAVRGYLQQLAGLVPDVVDNLGRQFLKFSQFQFEIVNSDLLYKSRHQVAVNFFSEPLLWHDTVGPLLLVSAPGPAAVEGEVLTTMFQLQPFLTIYSLQNPA</sequence>
<name>A0ABS8APC2_9BACT</name>
<dbReference type="EMBL" id="JAJADR010000002">
    <property type="protein sequence ID" value="MCB2408053.1"/>
    <property type="molecule type" value="Genomic_DNA"/>
</dbReference>
<proteinExistence type="predicted"/>
<dbReference type="Proteomes" id="UP001165296">
    <property type="component" value="Unassembled WGS sequence"/>
</dbReference>
<protein>
    <submittedName>
        <fullName evidence="1">Uncharacterized protein</fullName>
    </submittedName>
</protein>
<evidence type="ECO:0000313" key="1">
    <source>
        <dbReference type="EMBL" id="MCB2408053.1"/>
    </source>
</evidence>
<keyword evidence="2" id="KW-1185">Reference proteome</keyword>
<comment type="caution">
    <text evidence="1">The sequence shown here is derived from an EMBL/GenBank/DDBJ whole genome shotgun (WGS) entry which is preliminary data.</text>
</comment>
<accession>A0ABS8APC2</accession>
<gene>
    <name evidence="1" type="ORF">LGH74_08695</name>
</gene>
<organism evidence="1 2">
    <name type="scientific">Hymenobacter lucidus</name>
    <dbReference type="NCBI Taxonomy" id="2880930"/>
    <lineage>
        <taxon>Bacteria</taxon>
        <taxon>Pseudomonadati</taxon>
        <taxon>Bacteroidota</taxon>
        <taxon>Cytophagia</taxon>
        <taxon>Cytophagales</taxon>
        <taxon>Hymenobacteraceae</taxon>
        <taxon>Hymenobacter</taxon>
    </lineage>
</organism>
<reference evidence="1" key="1">
    <citation type="submission" date="2021-10" db="EMBL/GenBank/DDBJ databases">
        <authorList>
            <person name="Dean J.D."/>
            <person name="Kim M.K."/>
            <person name="Newey C.N."/>
            <person name="Stoker T.S."/>
            <person name="Thompson D.W."/>
            <person name="Grose J.H."/>
        </authorList>
    </citation>
    <scope>NUCLEOTIDE SEQUENCE</scope>
    <source>
        <strain evidence="1">BT178</strain>
    </source>
</reference>